<sequence>MAPLRVVPRAPTRHVVTSWVNDDWTQQGIRPRRGSLGWHGGAPGTYGDDLVLKSASALRIPPDSLAAD</sequence>
<dbReference type="Proteomes" id="UP000235388">
    <property type="component" value="Unassembled WGS sequence"/>
</dbReference>
<proteinExistence type="predicted"/>
<evidence type="ECO:0000313" key="2">
    <source>
        <dbReference type="EMBL" id="PLW38708.1"/>
    </source>
</evidence>
<comment type="caution">
    <text evidence="1">The sequence shown here is derived from an EMBL/GenBank/DDBJ whole genome shotgun (WGS) entry which is preliminary data.</text>
</comment>
<reference evidence="3 4" key="1">
    <citation type="submission" date="2017-11" db="EMBL/GenBank/DDBJ databases">
        <title>De novo assembly and phasing of dikaryotic genomes from two isolates of Puccinia coronata f. sp. avenae, the causal agent of oat crown rust.</title>
        <authorList>
            <person name="Miller M.E."/>
            <person name="Zhang Y."/>
            <person name="Omidvar V."/>
            <person name="Sperschneider J."/>
            <person name="Schwessinger B."/>
            <person name="Raley C."/>
            <person name="Palmer J.M."/>
            <person name="Garnica D."/>
            <person name="Upadhyaya N."/>
            <person name="Rathjen J."/>
            <person name="Taylor J.M."/>
            <person name="Park R.F."/>
            <person name="Dodds P.N."/>
            <person name="Hirsch C.D."/>
            <person name="Kianian S.F."/>
            <person name="Figueroa M."/>
        </authorList>
    </citation>
    <scope>NUCLEOTIDE SEQUENCE [LARGE SCALE GENOMIC DNA]</scope>
    <source>
        <strain evidence="1">12NC29</strain>
        <strain evidence="2">12SD80</strain>
    </source>
</reference>
<accession>A0A2N5TKM9</accession>
<dbReference type="Proteomes" id="UP000235392">
    <property type="component" value="Unassembled WGS sequence"/>
</dbReference>
<keyword evidence="3" id="KW-1185">Reference proteome</keyword>
<organism evidence="1 3">
    <name type="scientific">Puccinia coronata f. sp. avenae</name>
    <dbReference type="NCBI Taxonomy" id="200324"/>
    <lineage>
        <taxon>Eukaryota</taxon>
        <taxon>Fungi</taxon>
        <taxon>Dikarya</taxon>
        <taxon>Basidiomycota</taxon>
        <taxon>Pucciniomycotina</taxon>
        <taxon>Pucciniomycetes</taxon>
        <taxon>Pucciniales</taxon>
        <taxon>Pucciniaceae</taxon>
        <taxon>Puccinia</taxon>
    </lineage>
</organism>
<dbReference type="EMBL" id="PGCI01000124">
    <property type="protein sequence ID" value="PLW38708.1"/>
    <property type="molecule type" value="Genomic_DNA"/>
</dbReference>
<evidence type="ECO:0000313" key="3">
    <source>
        <dbReference type="Proteomes" id="UP000235388"/>
    </source>
</evidence>
<name>A0A2N5TKM9_9BASI</name>
<evidence type="ECO:0000313" key="1">
    <source>
        <dbReference type="EMBL" id="PLW26033.1"/>
    </source>
</evidence>
<protein>
    <submittedName>
        <fullName evidence="1">Uncharacterized protein</fullName>
    </submittedName>
</protein>
<dbReference type="EMBL" id="PGCJ01000568">
    <property type="protein sequence ID" value="PLW26033.1"/>
    <property type="molecule type" value="Genomic_DNA"/>
</dbReference>
<gene>
    <name evidence="1" type="ORF">PCANC_22401</name>
    <name evidence="2" type="ORF">PCASD_11537</name>
</gene>
<dbReference type="AlphaFoldDB" id="A0A2N5TKM9"/>
<evidence type="ECO:0000313" key="4">
    <source>
        <dbReference type="Proteomes" id="UP000235392"/>
    </source>
</evidence>